<keyword evidence="2" id="KW-0812">Transmembrane</keyword>
<dbReference type="RefSeq" id="WP_055208256.1">
    <property type="nucleotide sequence ID" value="NZ_CZBO01000005.1"/>
</dbReference>
<dbReference type="Proteomes" id="UP000095563">
    <property type="component" value="Unassembled WGS sequence"/>
</dbReference>
<organism evidence="2 3">
    <name type="scientific">Clostridium baratii</name>
    <dbReference type="NCBI Taxonomy" id="1561"/>
    <lineage>
        <taxon>Bacteria</taxon>
        <taxon>Bacillati</taxon>
        <taxon>Bacillota</taxon>
        <taxon>Clostridia</taxon>
        <taxon>Eubacteriales</taxon>
        <taxon>Clostridiaceae</taxon>
        <taxon>Clostridium</taxon>
    </lineage>
</organism>
<dbReference type="EMBL" id="CZBO01000005">
    <property type="protein sequence ID" value="CUQ22607.1"/>
    <property type="molecule type" value="Genomic_DNA"/>
</dbReference>
<dbReference type="AlphaFoldDB" id="A0A174URD6"/>
<accession>A0A174URD6</accession>
<sequence length="679" mass="78536">MAHNKLYRNFIILQEDENKKSSSNEKALSGYAKIEAKGDKCKITFYAQNLKRDGDYSIVLICHKKDMKKIIDMGKINVNEVGKGEACKEYYVDNIAGLDMSYDKISGAGICKNINSDPIYLMYGFMNGEKPEAGWKKCKITKCAEEGSKAKTYTKKDSDKLKDKHKEKEEHKKDDHKEKDYDDHKKKDYDDHKKDDHKEKDCDDHKKDYHKEKDYDDHKKDDHKEKGCDDHKKDDHKEKEHHKDYELCEDGHNMKEYNKDDHKEKDCEDHKKKDHEEKEKKEHKEKDKKDKCNICREDQLINTLDGTQNNMSNNMSDGMQNNMLNNALDGTPNNMLNNTLDGTQNNMSNNMSDGMQNNMLNNALDGTPNNMLNNALDGTQNNMLNNMPDGMQNNMLNNMSDGMQNNMLNNALDGTPNNMLNNALDGTQNNMLNNALDGTPNNMLNNALDGTQNNMLNNMPDGMQNNMLNNALDGTPNNMLNNALDGTQNNMLNNALDGTQNNMLNNTLDGTPNNMSDKFNYYEKEIARRIEEENIDPYDFKLRGGIGEFFEGLVQGFEEVKGKIKELKYCKWFKIPVRDIEDMCDASNRDRYSIIFYPMLNYYPYIRKHRHFMFGYKCDSKGDLKYLVYAIPGRRDRDDQPYGGKSGFVTWCRARGNDEMGYWLMFYDFKNSTIVVPSK</sequence>
<keyword evidence="2" id="KW-0472">Membrane</keyword>
<feature type="region of interest" description="Disordered" evidence="1">
    <location>
        <begin position="255"/>
        <end position="288"/>
    </location>
</feature>
<proteinExistence type="predicted"/>
<protein>
    <submittedName>
        <fullName evidence="2">Putative transmembrane protein</fullName>
    </submittedName>
</protein>
<evidence type="ECO:0000256" key="1">
    <source>
        <dbReference type="SAM" id="MobiDB-lite"/>
    </source>
</evidence>
<evidence type="ECO:0000313" key="3">
    <source>
        <dbReference type="Proteomes" id="UP000095563"/>
    </source>
</evidence>
<gene>
    <name evidence="2" type="ORF">ERS852568_02406</name>
</gene>
<feature type="region of interest" description="Disordered" evidence="1">
    <location>
        <begin position="155"/>
        <end position="243"/>
    </location>
</feature>
<evidence type="ECO:0000313" key="2">
    <source>
        <dbReference type="EMBL" id="CUQ22607.1"/>
    </source>
</evidence>
<name>A0A174URD6_9CLOT</name>
<reference evidence="2 3" key="1">
    <citation type="submission" date="2015-09" db="EMBL/GenBank/DDBJ databases">
        <authorList>
            <consortium name="Pathogen Informatics"/>
        </authorList>
    </citation>
    <scope>NUCLEOTIDE SEQUENCE [LARGE SCALE GENOMIC DNA]</scope>
    <source>
        <strain evidence="2 3">2789STDY5834956</strain>
    </source>
</reference>